<dbReference type="AlphaFoldDB" id="A0A223I092"/>
<dbReference type="EMBL" id="CP016893">
    <property type="protein sequence ID" value="AST57964.1"/>
    <property type="molecule type" value="Genomic_DNA"/>
</dbReference>
<organism evidence="1 2">
    <name type="scientific">Thermoanaerobacterium thermosaccharolyticum</name>
    <name type="common">Clostridium thermosaccharolyticum</name>
    <dbReference type="NCBI Taxonomy" id="1517"/>
    <lineage>
        <taxon>Bacteria</taxon>
        <taxon>Bacillati</taxon>
        <taxon>Bacillota</taxon>
        <taxon>Clostridia</taxon>
        <taxon>Thermoanaerobacterales</taxon>
        <taxon>Thermoanaerobacteraceae</taxon>
        <taxon>Thermoanaerobacterium</taxon>
    </lineage>
</organism>
<gene>
    <name evidence="1" type="ORF">Thert_02012</name>
</gene>
<dbReference type="RefSeq" id="WP_164906173.1">
    <property type="nucleotide sequence ID" value="NZ_CP016893.1"/>
</dbReference>
<proteinExistence type="predicted"/>
<dbReference type="Proteomes" id="UP000214975">
    <property type="component" value="Chromosome"/>
</dbReference>
<name>A0A223I092_THETR</name>
<accession>A0A223I092</accession>
<evidence type="ECO:0000313" key="1">
    <source>
        <dbReference type="EMBL" id="AST57964.1"/>
    </source>
</evidence>
<protein>
    <submittedName>
        <fullName evidence="1">Putative transcriptional regulator</fullName>
    </submittedName>
</protein>
<evidence type="ECO:0000313" key="2">
    <source>
        <dbReference type="Proteomes" id="UP000214975"/>
    </source>
</evidence>
<sequence>MNKIDRQIEALKWQLDHDTNEKDIEIHKQALQILQNIKNGKCTSNVIHVRR</sequence>
<reference evidence="1 2" key="1">
    <citation type="submission" date="2016-08" db="EMBL/GenBank/DDBJ databases">
        <title>A novel genetic cassette of butanologenic Thermoanaerobacterium thermosaccharolyticum that directly convert cellulose to butanol.</title>
        <authorList>
            <person name="Li T."/>
            <person name="He J."/>
        </authorList>
    </citation>
    <scope>NUCLEOTIDE SEQUENCE [LARGE SCALE GENOMIC DNA]</scope>
    <source>
        <strain evidence="1 2">TG57</strain>
    </source>
</reference>